<dbReference type="AlphaFoldDB" id="B3RZE3"/>
<comment type="subcellular location">
    <subcellularLocation>
        <location evidence="1">Mitochondrion</location>
    </subcellularLocation>
</comment>
<reference evidence="7 8" key="1">
    <citation type="journal article" date="2008" name="Nature">
        <title>The Trichoplax genome and the nature of placozoans.</title>
        <authorList>
            <person name="Srivastava M."/>
            <person name="Begovic E."/>
            <person name="Chapman J."/>
            <person name="Putnam N.H."/>
            <person name="Hellsten U."/>
            <person name="Kawashima T."/>
            <person name="Kuo A."/>
            <person name="Mitros T."/>
            <person name="Salamov A."/>
            <person name="Carpenter M.L."/>
            <person name="Signorovitch A.Y."/>
            <person name="Moreno M.A."/>
            <person name="Kamm K."/>
            <person name="Grimwood J."/>
            <person name="Schmutz J."/>
            <person name="Shapiro H."/>
            <person name="Grigoriev I.V."/>
            <person name="Buss L.W."/>
            <person name="Schierwater B."/>
            <person name="Dellaporta S.L."/>
            <person name="Rokhsar D.S."/>
        </authorList>
    </citation>
    <scope>NUCLEOTIDE SEQUENCE [LARGE SCALE GENOMIC DNA]</scope>
    <source>
        <strain evidence="7 8">Grell-BS-1999</strain>
    </source>
</reference>
<evidence type="ECO:0000256" key="3">
    <source>
        <dbReference type="ARBA" id="ARBA00022980"/>
    </source>
</evidence>
<dbReference type="InterPro" id="IPR036049">
    <property type="entry name" value="Ribosomal_uL29_sf"/>
</dbReference>
<dbReference type="Proteomes" id="UP000009022">
    <property type="component" value="Unassembled WGS sequence"/>
</dbReference>
<dbReference type="InterPro" id="IPR038340">
    <property type="entry name" value="MRP-L47_sf"/>
</dbReference>
<organism evidence="7 8">
    <name type="scientific">Trichoplax adhaerens</name>
    <name type="common">Trichoplax reptans</name>
    <dbReference type="NCBI Taxonomy" id="10228"/>
    <lineage>
        <taxon>Eukaryota</taxon>
        <taxon>Metazoa</taxon>
        <taxon>Placozoa</taxon>
        <taxon>Uniplacotomia</taxon>
        <taxon>Trichoplacea</taxon>
        <taxon>Trichoplacidae</taxon>
        <taxon>Trichoplax</taxon>
    </lineage>
</organism>
<dbReference type="PhylomeDB" id="B3RZE3"/>
<evidence type="ECO:0000256" key="5">
    <source>
        <dbReference type="ARBA" id="ARBA00023274"/>
    </source>
</evidence>
<dbReference type="Pfam" id="PF06984">
    <property type="entry name" value="MRP-L47"/>
    <property type="match status" value="1"/>
</dbReference>
<dbReference type="PANTHER" id="PTHR21183:SF18">
    <property type="entry name" value="LARGE RIBOSOMAL SUBUNIT PROTEIN UL29M"/>
    <property type="match status" value="1"/>
</dbReference>
<dbReference type="GeneID" id="6754926"/>
<accession>B3RZE3</accession>
<keyword evidence="5" id="KW-0687">Ribonucleoprotein</keyword>
<evidence type="ECO:0000256" key="6">
    <source>
        <dbReference type="ARBA" id="ARBA00035289"/>
    </source>
</evidence>
<evidence type="ECO:0000256" key="1">
    <source>
        <dbReference type="ARBA" id="ARBA00004173"/>
    </source>
</evidence>
<dbReference type="GO" id="GO:0032543">
    <property type="term" value="P:mitochondrial translation"/>
    <property type="evidence" value="ECO:0000318"/>
    <property type="project" value="GO_Central"/>
</dbReference>
<dbReference type="Gene3D" id="6.10.330.20">
    <property type="match status" value="1"/>
</dbReference>
<dbReference type="InParanoid" id="B3RZE3"/>
<evidence type="ECO:0000256" key="2">
    <source>
        <dbReference type="ARBA" id="ARBA00009254"/>
    </source>
</evidence>
<dbReference type="SUPFAM" id="SSF46561">
    <property type="entry name" value="Ribosomal protein L29 (L29p)"/>
    <property type="match status" value="1"/>
</dbReference>
<dbReference type="GO" id="GO:0005762">
    <property type="term" value="C:mitochondrial large ribosomal subunit"/>
    <property type="evidence" value="ECO:0000318"/>
    <property type="project" value="GO_Central"/>
</dbReference>
<dbReference type="GO" id="GO:0003735">
    <property type="term" value="F:structural constituent of ribosome"/>
    <property type="evidence" value="ECO:0000318"/>
    <property type="project" value="GO_Central"/>
</dbReference>
<dbReference type="CTD" id="6754926"/>
<gene>
    <name evidence="7" type="ORF">TRIADDRAFT_57420</name>
</gene>
<keyword evidence="8" id="KW-1185">Reference proteome</keyword>
<evidence type="ECO:0000313" key="7">
    <source>
        <dbReference type="EMBL" id="EDV23829.1"/>
    </source>
</evidence>
<dbReference type="PANTHER" id="PTHR21183">
    <property type="entry name" value="RIBOSOMAL PROTEIN L47, MITOCHONDRIAL-RELATED"/>
    <property type="match status" value="1"/>
</dbReference>
<dbReference type="eggNOG" id="KOG3331">
    <property type="taxonomic scope" value="Eukaryota"/>
</dbReference>
<dbReference type="KEGG" id="tad:TRIADDRAFT_57420"/>
<dbReference type="STRING" id="10228.B3RZE3"/>
<keyword evidence="4" id="KW-0496">Mitochondrion</keyword>
<comment type="similarity">
    <text evidence="2">Belongs to the universal ribosomal protein uL29 family.</text>
</comment>
<dbReference type="RefSeq" id="XP_002113355.1">
    <property type="nucleotide sequence ID" value="XM_002113319.1"/>
</dbReference>
<dbReference type="OrthoDB" id="270763at2759"/>
<sequence length="150" mass="17340">MSTLLRRIRSIALNTVNQLVPFARNRSCPGIVAVQQRSISCSLSCQGLKEFLPQKGDLPDEDGKLIIGRSWRASELRVKSFEDLLKLWYVLLKEKNMLLTLQHEARRQRVPMPGPERLIKVNKSMARIRHVLRERETAREKIRPASKKSN</sequence>
<keyword evidence="3" id="KW-0689">Ribosomal protein</keyword>
<protein>
    <recommendedName>
        <fullName evidence="6">Large ribosomal subunit protein uL29m</fullName>
    </recommendedName>
</protein>
<dbReference type="HOGENOM" id="CLU_1742880_0_0_1"/>
<evidence type="ECO:0000256" key="4">
    <source>
        <dbReference type="ARBA" id="ARBA00023128"/>
    </source>
</evidence>
<name>B3RZE3_TRIAD</name>
<evidence type="ECO:0000313" key="8">
    <source>
        <dbReference type="Proteomes" id="UP000009022"/>
    </source>
</evidence>
<dbReference type="EMBL" id="DS985246">
    <property type="protein sequence ID" value="EDV23829.1"/>
    <property type="molecule type" value="Genomic_DNA"/>
</dbReference>
<proteinExistence type="inferred from homology"/>
<dbReference type="InterPro" id="IPR010729">
    <property type="entry name" value="Ribosomal_uL29_mit"/>
</dbReference>